<feature type="region of interest" description="Disordered" evidence="7">
    <location>
        <begin position="234"/>
        <end position="264"/>
    </location>
</feature>
<keyword evidence="5" id="KW-0862">Zinc</keyword>
<evidence type="ECO:0000313" key="9">
    <source>
        <dbReference type="EMBL" id="SPO22010.1"/>
    </source>
</evidence>
<dbReference type="InterPro" id="IPR001915">
    <property type="entry name" value="Peptidase_M48"/>
</dbReference>
<dbReference type="PANTHER" id="PTHR22726:SF1">
    <property type="entry name" value="METALLOENDOPEPTIDASE OMA1, MITOCHONDRIAL"/>
    <property type="match status" value="1"/>
</dbReference>
<dbReference type="CDD" id="cd07331">
    <property type="entry name" value="M48C_Oma1_like"/>
    <property type="match status" value="1"/>
</dbReference>
<dbReference type="Gene3D" id="3.30.2010.10">
    <property type="entry name" value="Metalloproteases ('zincins'), catalytic domain"/>
    <property type="match status" value="1"/>
</dbReference>
<dbReference type="AlphaFoldDB" id="A0A5C3DWI9"/>
<evidence type="ECO:0000256" key="3">
    <source>
        <dbReference type="ARBA" id="ARBA00022723"/>
    </source>
</evidence>
<dbReference type="GO" id="GO:0004222">
    <property type="term" value="F:metalloendopeptidase activity"/>
    <property type="evidence" value="ECO:0007669"/>
    <property type="project" value="InterPro"/>
</dbReference>
<sequence length="486" mass="53384">MATPFRAVRGLRTATEAMASLTTRTSMRSVRPLSFTSARLLHSTTAKSASYSRFNDDKQPQSSSWGQWPAQPSSQSSGREQLSRDALEKQLEKQLLREKLEEQLFRRAGQVAQQQQQWSHQPVQYQRFGGGRGGGGRRGRRSWLSSRPPTLILVALGGAGIYYVVHLERVPETGRWRFIDVSPQQEHQMGQESFRQVLAEYRDLILPASHPHSRHVRSVASRIVAALDKAVDDSNQPFHTKGDPSLTRDSHGEEGGITYGSNASLGGDQTASYFGSKSKAAPQEEATKWEVFVIDDPKQKNAFVLPGGKIFVFTGILPVCKNADGLATVLGHEVAHQVARHGAEKMSGYKVLLFGTILLDAFGLDVGLSRAALTLLLSLPNSRKTELEADYLGLRIMSRACFDPREASKLWTRMSESEGGGSGGGIMDRAQAILSTHPVSSQRIKNMEKWLPEAIETREASHCPAPEQISGFKNAAASATRVFSGF</sequence>
<accession>A0A5C3DWI9</accession>
<evidence type="ECO:0000256" key="1">
    <source>
        <dbReference type="ARBA" id="ARBA00001947"/>
    </source>
</evidence>
<feature type="compositionally biased region" description="Basic and acidic residues" evidence="7">
    <location>
        <begin position="240"/>
        <end position="254"/>
    </location>
</feature>
<keyword evidence="3" id="KW-0479">Metal-binding</keyword>
<keyword evidence="4" id="KW-0378">Hydrolase</keyword>
<feature type="region of interest" description="Disordered" evidence="7">
    <location>
        <begin position="46"/>
        <end position="85"/>
    </location>
</feature>
<evidence type="ECO:0000259" key="8">
    <source>
        <dbReference type="Pfam" id="PF01435"/>
    </source>
</evidence>
<feature type="compositionally biased region" description="Polar residues" evidence="7">
    <location>
        <begin position="60"/>
        <end position="80"/>
    </location>
</feature>
<keyword evidence="6" id="KW-0482">Metalloprotease</keyword>
<proteinExistence type="predicted"/>
<dbReference type="Proteomes" id="UP000324022">
    <property type="component" value="Unassembled WGS sequence"/>
</dbReference>
<evidence type="ECO:0000256" key="6">
    <source>
        <dbReference type="ARBA" id="ARBA00023049"/>
    </source>
</evidence>
<dbReference type="EMBL" id="OOIN01000003">
    <property type="protein sequence ID" value="SPO22010.1"/>
    <property type="molecule type" value="Genomic_DNA"/>
</dbReference>
<dbReference type="PANTHER" id="PTHR22726">
    <property type="entry name" value="METALLOENDOPEPTIDASE OMA1"/>
    <property type="match status" value="1"/>
</dbReference>
<dbReference type="GO" id="GO:0005743">
    <property type="term" value="C:mitochondrial inner membrane"/>
    <property type="evidence" value="ECO:0007669"/>
    <property type="project" value="TreeGrafter"/>
</dbReference>
<dbReference type="GO" id="GO:0034982">
    <property type="term" value="P:mitochondrial protein processing"/>
    <property type="evidence" value="ECO:0007669"/>
    <property type="project" value="TreeGrafter"/>
</dbReference>
<comment type="cofactor">
    <cofactor evidence="1">
        <name>Zn(2+)</name>
        <dbReference type="ChEBI" id="CHEBI:29105"/>
    </cofactor>
</comment>
<feature type="region of interest" description="Disordered" evidence="7">
    <location>
        <begin position="119"/>
        <end position="142"/>
    </location>
</feature>
<feature type="domain" description="Peptidase M48" evidence="8">
    <location>
        <begin position="286"/>
        <end position="450"/>
    </location>
</feature>
<evidence type="ECO:0000256" key="2">
    <source>
        <dbReference type="ARBA" id="ARBA00022670"/>
    </source>
</evidence>
<keyword evidence="10" id="KW-1185">Reference proteome</keyword>
<dbReference type="GO" id="GO:0046872">
    <property type="term" value="F:metal ion binding"/>
    <property type="evidence" value="ECO:0007669"/>
    <property type="project" value="UniProtKB-KW"/>
</dbReference>
<protein>
    <submittedName>
        <fullName evidence="9">Related to OMA1 - Metalloendopeptidase of the mitochondrial inner membrane</fullName>
    </submittedName>
</protein>
<evidence type="ECO:0000256" key="4">
    <source>
        <dbReference type="ARBA" id="ARBA00022801"/>
    </source>
</evidence>
<dbReference type="GO" id="GO:0006515">
    <property type="term" value="P:protein quality control for misfolded or incompletely synthesized proteins"/>
    <property type="evidence" value="ECO:0007669"/>
    <property type="project" value="TreeGrafter"/>
</dbReference>
<evidence type="ECO:0000313" key="10">
    <source>
        <dbReference type="Proteomes" id="UP000324022"/>
    </source>
</evidence>
<name>A0A5C3DWI9_9BASI</name>
<dbReference type="Pfam" id="PF01435">
    <property type="entry name" value="Peptidase_M48"/>
    <property type="match status" value="1"/>
</dbReference>
<keyword evidence="2" id="KW-0645">Protease</keyword>
<dbReference type="InterPro" id="IPR051156">
    <property type="entry name" value="Mito/Outer_Membr_Metalloprot"/>
</dbReference>
<evidence type="ECO:0000256" key="7">
    <source>
        <dbReference type="SAM" id="MobiDB-lite"/>
    </source>
</evidence>
<reference evidence="9 10" key="1">
    <citation type="submission" date="2018-03" db="EMBL/GenBank/DDBJ databases">
        <authorList>
            <person name="Guldener U."/>
        </authorList>
    </citation>
    <scope>NUCLEOTIDE SEQUENCE [LARGE SCALE GENOMIC DNA]</scope>
    <source>
        <strain evidence="9 10">NBRC100155</strain>
    </source>
</reference>
<evidence type="ECO:0000256" key="5">
    <source>
        <dbReference type="ARBA" id="ARBA00022833"/>
    </source>
</evidence>
<organism evidence="9 10">
    <name type="scientific">Ustilago trichophora</name>
    <dbReference type="NCBI Taxonomy" id="86804"/>
    <lineage>
        <taxon>Eukaryota</taxon>
        <taxon>Fungi</taxon>
        <taxon>Dikarya</taxon>
        <taxon>Basidiomycota</taxon>
        <taxon>Ustilaginomycotina</taxon>
        <taxon>Ustilaginomycetes</taxon>
        <taxon>Ustilaginales</taxon>
        <taxon>Ustilaginaceae</taxon>
        <taxon>Ustilago</taxon>
    </lineage>
</organism>
<gene>
    <name evidence="9" type="ORF">UTRI_02005_B</name>
</gene>
<dbReference type="OrthoDB" id="7464992at2759"/>